<dbReference type="PIRSF" id="PIRSF002741">
    <property type="entry name" value="MppA"/>
    <property type="match status" value="1"/>
</dbReference>
<accession>A0A2W5N3E0</accession>
<keyword evidence="3" id="KW-0732">Signal</keyword>
<dbReference type="Gene3D" id="3.90.76.10">
    <property type="entry name" value="Dipeptide-binding Protein, Domain 1"/>
    <property type="match status" value="1"/>
</dbReference>
<dbReference type="Pfam" id="PF00496">
    <property type="entry name" value="SBP_bac_5"/>
    <property type="match status" value="1"/>
</dbReference>
<dbReference type="Gene3D" id="3.40.190.10">
    <property type="entry name" value="Periplasmic binding protein-like II"/>
    <property type="match status" value="1"/>
</dbReference>
<comment type="subcellular location">
    <subcellularLocation>
        <location evidence="1">Periplasm</location>
    </subcellularLocation>
</comment>
<comment type="caution">
    <text evidence="5">The sequence shown here is derived from an EMBL/GenBank/DDBJ whole genome shotgun (WGS) entry which is preliminary data.</text>
</comment>
<feature type="domain" description="Solute-binding protein family 5" evidence="4">
    <location>
        <begin position="74"/>
        <end position="416"/>
    </location>
</feature>
<comment type="similarity">
    <text evidence="2">Belongs to the bacterial solute-binding protein 5 family.</text>
</comment>
<evidence type="ECO:0000256" key="1">
    <source>
        <dbReference type="ARBA" id="ARBA00004418"/>
    </source>
</evidence>
<evidence type="ECO:0000259" key="4">
    <source>
        <dbReference type="Pfam" id="PF00496"/>
    </source>
</evidence>
<evidence type="ECO:0000313" key="5">
    <source>
        <dbReference type="EMBL" id="PZQ47604.1"/>
    </source>
</evidence>
<dbReference type="EMBL" id="QFPW01000016">
    <property type="protein sequence ID" value="PZQ47604.1"/>
    <property type="molecule type" value="Genomic_DNA"/>
</dbReference>
<dbReference type="GO" id="GO:0030288">
    <property type="term" value="C:outer membrane-bounded periplasmic space"/>
    <property type="evidence" value="ECO:0007669"/>
    <property type="project" value="UniProtKB-ARBA"/>
</dbReference>
<feature type="chain" id="PRO_5016068218" evidence="3">
    <location>
        <begin position="23"/>
        <end position="533"/>
    </location>
</feature>
<organism evidence="5 6">
    <name type="scientific">Rhodovulum sulfidophilum</name>
    <name type="common">Rhodobacter sulfidophilus</name>
    <dbReference type="NCBI Taxonomy" id="35806"/>
    <lineage>
        <taxon>Bacteria</taxon>
        <taxon>Pseudomonadati</taxon>
        <taxon>Pseudomonadota</taxon>
        <taxon>Alphaproteobacteria</taxon>
        <taxon>Rhodobacterales</taxon>
        <taxon>Paracoccaceae</taxon>
        <taxon>Rhodovulum</taxon>
    </lineage>
</organism>
<dbReference type="Proteomes" id="UP000249185">
    <property type="component" value="Unassembled WGS sequence"/>
</dbReference>
<protein>
    <submittedName>
        <fullName evidence="5">4-phytase</fullName>
    </submittedName>
</protein>
<dbReference type="AlphaFoldDB" id="A0A2W5N3E0"/>
<evidence type="ECO:0000313" key="6">
    <source>
        <dbReference type="Proteomes" id="UP000249185"/>
    </source>
</evidence>
<reference evidence="5 6" key="1">
    <citation type="submission" date="2017-08" db="EMBL/GenBank/DDBJ databases">
        <title>Infants hospitalized years apart are colonized by the same room-sourced microbial strains.</title>
        <authorList>
            <person name="Brooks B."/>
            <person name="Olm M.R."/>
            <person name="Firek B.A."/>
            <person name="Baker R."/>
            <person name="Thomas B.C."/>
            <person name="Morowitz M.J."/>
            <person name="Banfield J.F."/>
        </authorList>
    </citation>
    <scope>NUCLEOTIDE SEQUENCE [LARGE SCALE GENOMIC DNA]</scope>
    <source>
        <strain evidence="5">S2_005_002_R2_34</strain>
    </source>
</reference>
<proteinExistence type="inferred from homology"/>
<dbReference type="PANTHER" id="PTHR30290:SF83">
    <property type="entry name" value="ABC TRANSPORTER SUBSTRATE-BINDING PROTEIN"/>
    <property type="match status" value="1"/>
</dbReference>
<dbReference type="Gene3D" id="3.10.105.10">
    <property type="entry name" value="Dipeptide-binding Protein, Domain 3"/>
    <property type="match status" value="1"/>
</dbReference>
<gene>
    <name evidence="5" type="ORF">DI556_17335</name>
</gene>
<name>A0A2W5N3E0_RHOSU</name>
<dbReference type="InterPro" id="IPR039424">
    <property type="entry name" value="SBP_5"/>
</dbReference>
<dbReference type="InterPro" id="IPR000914">
    <property type="entry name" value="SBP_5_dom"/>
</dbReference>
<dbReference type="SUPFAM" id="SSF53850">
    <property type="entry name" value="Periplasmic binding protein-like II"/>
    <property type="match status" value="1"/>
</dbReference>
<sequence length="533" mass="58320">MQILKFLATAAVAALLGQQALADKVVRIGITASDIPTATGSPNNGFEGFRFLGYPVFESLVLWDLSQTETNAGLRPGLAESWSQDPDDPKVWIFKLREGVKFHDGTDFDADAVIWNMDRYFDKESPQFDARSSANSVARMPLLESYAKIDDHTVSMTTKRPGSYFPYNLVYILFASPNSWEQAGHDWAAAGTLPTAGTGPFKILGITPRVSAELGRFDGYWDKDHLAKLDRVEIVPIPDPSTRVAALRSGQVDWIEAVPPDAIDALKAAGLTYLTNPYPQVWGWYFNIGATDSPFTDLRVRQALNYCVDRDGIVALLNGTAQPAVSWLKESDPHFGAPKERYSFDPEKGKALLAEAGYGPDHPLAFKVMIPTSGSGFMQPLPMNEFLQQTLKSACGVDVAFDPQEVNTTFAASRAAPDDEAQHGTLALNNLGIPSDPGITARYFSSANFTPNGGNYFHWKDEAFDAAVTTLENATDQATIDAAYTVMSERLTDDPPFMWVVHDLNPRAFNPKVTGVGVAQSNFIDLTTVDITE</sequence>
<dbReference type="CDD" id="cd08495">
    <property type="entry name" value="PBP2_NikA_DppA_OppA_like_8"/>
    <property type="match status" value="1"/>
</dbReference>
<dbReference type="GO" id="GO:0015833">
    <property type="term" value="P:peptide transport"/>
    <property type="evidence" value="ECO:0007669"/>
    <property type="project" value="TreeGrafter"/>
</dbReference>
<evidence type="ECO:0000256" key="2">
    <source>
        <dbReference type="ARBA" id="ARBA00005695"/>
    </source>
</evidence>
<dbReference type="InterPro" id="IPR030678">
    <property type="entry name" value="Peptide/Ni-bd"/>
</dbReference>
<evidence type="ECO:0000256" key="3">
    <source>
        <dbReference type="SAM" id="SignalP"/>
    </source>
</evidence>
<dbReference type="GO" id="GO:1904680">
    <property type="term" value="F:peptide transmembrane transporter activity"/>
    <property type="evidence" value="ECO:0007669"/>
    <property type="project" value="TreeGrafter"/>
</dbReference>
<dbReference type="PANTHER" id="PTHR30290">
    <property type="entry name" value="PERIPLASMIC BINDING COMPONENT OF ABC TRANSPORTER"/>
    <property type="match status" value="1"/>
</dbReference>
<dbReference type="GO" id="GO:0043190">
    <property type="term" value="C:ATP-binding cassette (ABC) transporter complex"/>
    <property type="evidence" value="ECO:0007669"/>
    <property type="project" value="InterPro"/>
</dbReference>
<feature type="signal peptide" evidence="3">
    <location>
        <begin position="1"/>
        <end position="22"/>
    </location>
</feature>